<reference evidence="2" key="1">
    <citation type="submission" date="2014-11" db="EMBL/GenBank/DDBJ databases">
        <authorList>
            <person name="Amaro Gonzalez C."/>
        </authorList>
    </citation>
    <scope>NUCLEOTIDE SEQUENCE</scope>
</reference>
<keyword evidence="1" id="KW-0472">Membrane</keyword>
<feature type="transmembrane region" description="Helical" evidence="1">
    <location>
        <begin position="12"/>
        <end position="30"/>
    </location>
</feature>
<protein>
    <submittedName>
        <fullName evidence="2">Uncharacterized protein</fullName>
    </submittedName>
</protein>
<reference evidence="2" key="2">
    <citation type="journal article" date="2015" name="Fish Shellfish Immunol.">
        <title>Early steps in the European eel (Anguilla anguilla)-Vibrio vulnificus interaction in the gills: Role of the RtxA13 toxin.</title>
        <authorList>
            <person name="Callol A."/>
            <person name="Pajuelo D."/>
            <person name="Ebbesson L."/>
            <person name="Teles M."/>
            <person name="MacKenzie S."/>
            <person name="Amaro C."/>
        </authorList>
    </citation>
    <scope>NUCLEOTIDE SEQUENCE</scope>
</reference>
<proteinExistence type="predicted"/>
<dbReference type="AlphaFoldDB" id="A0A0E9XAW4"/>
<evidence type="ECO:0000313" key="2">
    <source>
        <dbReference type="EMBL" id="JAH99887.1"/>
    </source>
</evidence>
<keyword evidence="1" id="KW-0812">Transmembrane</keyword>
<accession>A0A0E9XAW4</accession>
<sequence>MPIIGALVNVNLKYQLLLLIVVVLMTFYIFMSTSTFYPILPVCVKYYIVMFDLICKASVFSLMR</sequence>
<dbReference type="EMBL" id="GBXM01008690">
    <property type="protein sequence ID" value="JAH99887.1"/>
    <property type="molecule type" value="Transcribed_RNA"/>
</dbReference>
<organism evidence="2">
    <name type="scientific">Anguilla anguilla</name>
    <name type="common">European freshwater eel</name>
    <name type="synonym">Muraena anguilla</name>
    <dbReference type="NCBI Taxonomy" id="7936"/>
    <lineage>
        <taxon>Eukaryota</taxon>
        <taxon>Metazoa</taxon>
        <taxon>Chordata</taxon>
        <taxon>Craniata</taxon>
        <taxon>Vertebrata</taxon>
        <taxon>Euteleostomi</taxon>
        <taxon>Actinopterygii</taxon>
        <taxon>Neopterygii</taxon>
        <taxon>Teleostei</taxon>
        <taxon>Anguilliformes</taxon>
        <taxon>Anguillidae</taxon>
        <taxon>Anguilla</taxon>
    </lineage>
</organism>
<keyword evidence="1" id="KW-1133">Transmembrane helix</keyword>
<evidence type="ECO:0000256" key="1">
    <source>
        <dbReference type="SAM" id="Phobius"/>
    </source>
</evidence>
<name>A0A0E9XAW4_ANGAN</name>